<feature type="transmembrane region" description="Helical" evidence="5">
    <location>
        <begin position="95"/>
        <end position="116"/>
    </location>
</feature>
<evidence type="ECO:0000256" key="1">
    <source>
        <dbReference type="ARBA" id="ARBA00004141"/>
    </source>
</evidence>
<proteinExistence type="predicted"/>
<evidence type="ECO:0000256" key="4">
    <source>
        <dbReference type="ARBA" id="ARBA00023136"/>
    </source>
</evidence>
<evidence type="ECO:0000259" key="6">
    <source>
        <dbReference type="Pfam" id="PF00892"/>
    </source>
</evidence>
<feature type="transmembrane region" description="Helical" evidence="5">
    <location>
        <begin position="37"/>
        <end position="56"/>
    </location>
</feature>
<keyword evidence="3 5" id="KW-1133">Transmembrane helix</keyword>
<evidence type="ECO:0000256" key="5">
    <source>
        <dbReference type="SAM" id="Phobius"/>
    </source>
</evidence>
<dbReference type="EMBL" id="UOEG01000124">
    <property type="protein sequence ID" value="VAV94829.1"/>
    <property type="molecule type" value="Genomic_DNA"/>
</dbReference>
<dbReference type="SUPFAM" id="SSF103481">
    <property type="entry name" value="Multidrug resistance efflux transporter EmrE"/>
    <property type="match status" value="2"/>
</dbReference>
<evidence type="ECO:0000256" key="3">
    <source>
        <dbReference type="ARBA" id="ARBA00022989"/>
    </source>
</evidence>
<comment type="subcellular location">
    <subcellularLocation>
        <location evidence="1">Membrane</location>
        <topology evidence="1">Multi-pass membrane protein</topology>
    </subcellularLocation>
</comment>
<reference evidence="7" key="1">
    <citation type="submission" date="2018-06" db="EMBL/GenBank/DDBJ databases">
        <authorList>
            <person name="Zhirakovskaya E."/>
        </authorList>
    </citation>
    <scope>NUCLEOTIDE SEQUENCE</scope>
</reference>
<dbReference type="GO" id="GO:0016020">
    <property type="term" value="C:membrane"/>
    <property type="evidence" value="ECO:0007669"/>
    <property type="project" value="UniProtKB-SubCell"/>
</dbReference>
<evidence type="ECO:0000256" key="2">
    <source>
        <dbReference type="ARBA" id="ARBA00022692"/>
    </source>
</evidence>
<dbReference type="InterPro" id="IPR037185">
    <property type="entry name" value="EmrE-like"/>
</dbReference>
<feature type="transmembrane region" description="Helical" evidence="5">
    <location>
        <begin position="219"/>
        <end position="238"/>
    </location>
</feature>
<sequence>MSARFGLIVALVAMGVGWGLSMPLTKIAVSTGYKPFGLIFWQLVIVAAVLAVINRMRGKTLSFGRAQLGIYLMIALLGTILPNSASYSVAAHLPAGVLAIIMSTVPMIAFPIALMLGIERFSWMRIGGLLFGLLGIVLLIGPEASLPERAMVAFIPLALFAPLCYGVEGNLVAHWGLRGMDAVQALLGASLVGLVFAFPLALISGQWINPVMPWGLPEWALIGSSAIHGLVYTGYVWLVGRAGPVFAVQVSYLVTGFGVIWSILLLGESYSAYIWAALAMMFAGIFLVQPRARE</sequence>
<dbReference type="Pfam" id="PF00892">
    <property type="entry name" value="EamA"/>
    <property type="match status" value="2"/>
</dbReference>
<accession>A0A3B0RSG5</accession>
<evidence type="ECO:0000313" key="7">
    <source>
        <dbReference type="EMBL" id="VAV94829.1"/>
    </source>
</evidence>
<feature type="transmembrane region" description="Helical" evidence="5">
    <location>
        <begin position="185"/>
        <end position="207"/>
    </location>
</feature>
<dbReference type="PANTHER" id="PTHR32322:SF9">
    <property type="entry name" value="AMINO-ACID METABOLITE EFFLUX PUMP-RELATED"/>
    <property type="match status" value="1"/>
</dbReference>
<dbReference type="PANTHER" id="PTHR32322">
    <property type="entry name" value="INNER MEMBRANE TRANSPORTER"/>
    <property type="match status" value="1"/>
</dbReference>
<feature type="transmembrane region" description="Helical" evidence="5">
    <location>
        <begin position="153"/>
        <end position="173"/>
    </location>
</feature>
<feature type="transmembrane region" description="Helical" evidence="5">
    <location>
        <begin position="68"/>
        <end position="89"/>
    </location>
</feature>
<protein>
    <submittedName>
        <fullName evidence="7">Permease of the drug/metabolite transporter (DMT) superfamily</fullName>
    </submittedName>
</protein>
<feature type="transmembrane region" description="Helical" evidence="5">
    <location>
        <begin position="270"/>
        <end position="288"/>
    </location>
</feature>
<feature type="domain" description="EamA" evidence="6">
    <location>
        <begin position="7"/>
        <end position="140"/>
    </location>
</feature>
<gene>
    <name evidence="7" type="ORF">MNBD_ALPHA07-1545</name>
</gene>
<dbReference type="InterPro" id="IPR050638">
    <property type="entry name" value="AA-Vitamin_Transporters"/>
</dbReference>
<dbReference type="InterPro" id="IPR000620">
    <property type="entry name" value="EamA_dom"/>
</dbReference>
<keyword evidence="2 5" id="KW-0812">Transmembrane</keyword>
<keyword evidence="4 5" id="KW-0472">Membrane</keyword>
<organism evidence="7">
    <name type="scientific">hydrothermal vent metagenome</name>
    <dbReference type="NCBI Taxonomy" id="652676"/>
    <lineage>
        <taxon>unclassified sequences</taxon>
        <taxon>metagenomes</taxon>
        <taxon>ecological metagenomes</taxon>
    </lineage>
</organism>
<feature type="transmembrane region" description="Helical" evidence="5">
    <location>
        <begin position="245"/>
        <end position="264"/>
    </location>
</feature>
<dbReference type="AlphaFoldDB" id="A0A3B0RSG5"/>
<feature type="transmembrane region" description="Helical" evidence="5">
    <location>
        <begin position="123"/>
        <end position="141"/>
    </location>
</feature>
<name>A0A3B0RSG5_9ZZZZ</name>
<feature type="domain" description="EamA" evidence="6">
    <location>
        <begin position="156"/>
        <end position="288"/>
    </location>
</feature>